<reference evidence="1" key="1">
    <citation type="journal article" date="2019" name="bioRxiv">
        <title>The Genome of the Zebra Mussel, Dreissena polymorpha: A Resource for Invasive Species Research.</title>
        <authorList>
            <person name="McCartney M.A."/>
            <person name="Auch B."/>
            <person name="Kono T."/>
            <person name="Mallez S."/>
            <person name="Zhang Y."/>
            <person name="Obille A."/>
            <person name="Becker A."/>
            <person name="Abrahante J.E."/>
            <person name="Garbe J."/>
            <person name="Badalamenti J.P."/>
            <person name="Herman A."/>
            <person name="Mangelson H."/>
            <person name="Liachko I."/>
            <person name="Sullivan S."/>
            <person name="Sone E.D."/>
            <person name="Koren S."/>
            <person name="Silverstein K.A.T."/>
            <person name="Beckman K.B."/>
            <person name="Gohl D.M."/>
        </authorList>
    </citation>
    <scope>NUCLEOTIDE SEQUENCE</scope>
    <source>
        <strain evidence="1">Duluth1</strain>
        <tissue evidence="1">Whole animal</tissue>
    </source>
</reference>
<gene>
    <name evidence="1" type="ORF">DPMN_142121</name>
</gene>
<reference evidence="1" key="2">
    <citation type="submission" date="2020-11" db="EMBL/GenBank/DDBJ databases">
        <authorList>
            <person name="McCartney M.A."/>
            <person name="Auch B."/>
            <person name="Kono T."/>
            <person name="Mallez S."/>
            <person name="Becker A."/>
            <person name="Gohl D.M."/>
            <person name="Silverstein K.A.T."/>
            <person name="Koren S."/>
            <person name="Bechman K.B."/>
            <person name="Herman A."/>
            <person name="Abrahante J.E."/>
            <person name="Garbe J."/>
        </authorList>
    </citation>
    <scope>NUCLEOTIDE SEQUENCE</scope>
    <source>
        <strain evidence="1">Duluth1</strain>
        <tissue evidence="1">Whole animal</tissue>
    </source>
</reference>
<name>A0A9D4GDW5_DREPO</name>
<sequence>MKYCFENAFLLYLNQIALTAQGFRPPQKCEAFNSAYLIPDRIAQDSDFLPELHRLHPRTTLKLNHGLADTEIVKSEFTDAHLSKGYEFIAYLIKSKHNDILKKTCAFLKRHTAAGYLTRKRRYGLHSEIHYSKGLTEQKPDLTANWPHLQLNMLIG</sequence>
<keyword evidence="2" id="KW-1185">Reference proteome</keyword>
<evidence type="ECO:0000313" key="1">
    <source>
        <dbReference type="EMBL" id="KAH3813656.1"/>
    </source>
</evidence>
<dbReference type="Proteomes" id="UP000828390">
    <property type="component" value="Unassembled WGS sequence"/>
</dbReference>
<evidence type="ECO:0000313" key="2">
    <source>
        <dbReference type="Proteomes" id="UP000828390"/>
    </source>
</evidence>
<dbReference type="AlphaFoldDB" id="A0A9D4GDW5"/>
<comment type="caution">
    <text evidence="1">The sequence shown here is derived from an EMBL/GenBank/DDBJ whole genome shotgun (WGS) entry which is preliminary data.</text>
</comment>
<protein>
    <submittedName>
        <fullName evidence="1">Uncharacterized protein</fullName>
    </submittedName>
</protein>
<dbReference type="EMBL" id="JAIWYP010000006">
    <property type="protein sequence ID" value="KAH3813656.1"/>
    <property type="molecule type" value="Genomic_DNA"/>
</dbReference>
<organism evidence="1 2">
    <name type="scientific">Dreissena polymorpha</name>
    <name type="common">Zebra mussel</name>
    <name type="synonym">Mytilus polymorpha</name>
    <dbReference type="NCBI Taxonomy" id="45954"/>
    <lineage>
        <taxon>Eukaryota</taxon>
        <taxon>Metazoa</taxon>
        <taxon>Spiralia</taxon>
        <taxon>Lophotrochozoa</taxon>
        <taxon>Mollusca</taxon>
        <taxon>Bivalvia</taxon>
        <taxon>Autobranchia</taxon>
        <taxon>Heteroconchia</taxon>
        <taxon>Euheterodonta</taxon>
        <taxon>Imparidentia</taxon>
        <taxon>Neoheterodontei</taxon>
        <taxon>Myida</taxon>
        <taxon>Dreissenoidea</taxon>
        <taxon>Dreissenidae</taxon>
        <taxon>Dreissena</taxon>
    </lineage>
</organism>
<proteinExistence type="predicted"/>
<accession>A0A9D4GDW5</accession>